<feature type="non-terminal residue" evidence="1">
    <location>
        <position position="64"/>
    </location>
</feature>
<accession>A0A382AGV5</accession>
<dbReference type="EMBL" id="UINC01025143">
    <property type="protein sequence ID" value="SVB00187.1"/>
    <property type="molecule type" value="Genomic_DNA"/>
</dbReference>
<gene>
    <name evidence="1" type="ORF">METZ01_LOCUS153041</name>
</gene>
<name>A0A382AGV5_9ZZZZ</name>
<dbReference type="AlphaFoldDB" id="A0A382AGV5"/>
<reference evidence="1" key="1">
    <citation type="submission" date="2018-05" db="EMBL/GenBank/DDBJ databases">
        <authorList>
            <person name="Lanie J.A."/>
            <person name="Ng W.-L."/>
            <person name="Kazmierczak K.M."/>
            <person name="Andrzejewski T.M."/>
            <person name="Davidsen T.M."/>
            <person name="Wayne K.J."/>
            <person name="Tettelin H."/>
            <person name="Glass J.I."/>
            <person name="Rusch D."/>
            <person name="Podicherti R."/>
            <person name="Tsui H.-C.T."/>
            <person name="Winkler M.E."/>
        </authorList>
    </citation>
    <scope>NUCLEOTIDE SEQUENCE</scope>
</reference>
<dbReference type="SUPFAM" id="SSF53474">
    <property type="entry name" value="alpha/beta-Hydrolases"/>
    <property type="match status" value="1"/>
</dbReference>
<evidence type="ECO:0008006" key="2">
    <source>
        <dbReference type="Google" id="ProtNLM"/>
    </source>
</evidence>
<organism evidence="1">
    <name type="scientific">marine metagenome</name>
    <dbReference type="NCBI Taxonomy" id="408172"/>
    <lineage>
        <taxon>unclassified sequences</taxon>
        <taxon>metagenomes</taxon>
        <taxon>ecological metagenomes</taxon>
    </lineage>
</organism>
<proteinExistence type="predicted"/>
<protein>
    <recommendedName>
        <fullName evidence="2">AB hydrolase-1 domain-containing protein</fullName>
    </recommendedName>
</protein>
<dbReference type="Gene3D" id="3.40.50.1820">
    <property type="entry name" value="alpha/beta hydrolase"/>
    <property type="match status" value="1"/>
</dbReference>
<sequence length="64" mass="7326">MGIIPDLSKYEKFQNVTQGTIRYYESGSGRDVLLLHGMGAYTTADTFMFMFEELAERYHVIAPD</sequence>
<dbReference type="InterPro" id="IPR029058">
    <property type="entry name" value="AB_hydrolase_fold"/>
</dbReference>
<evidence type="ECO:0000313" key="1">
    <source>
        <dbReference type="EMBL" id="SVB00187.1"/>
    </source>
</evidence>